<evidence type="ECO:0000256" key="2">
    <source>
        <dbReference type="ARBA" id="ARBA00004651"/>
    </source>
</evidence>
<feature type="region of interest" description="Disordered" evidence="27">
    <location>
        <begin position="946"/>
        <end position="986"/>
    </location>
</feature>
<dbReference type="InterPro" id="IPR001611">
    <property type="entry name" value="Leu-rich_rpt"/>
</dbReference>
<dbReference type="Pfam" id="PF04988">
    <property type="entry name" value="AKAP95"/>
    <property type="match status" value="1"/>
</dbReference>
<keyword evidence="20" id="KW-0407">Ion channel</keyword>
<feature type="domain" description="C2H2 AKAP95-type" evidence="29">
    <location>
        <begin position="1091"/>
        <end position="1114"/>
    </location>
</feature>
<evidence type="ECO:0000256" key="18">
    <source>
        <dbReference type="ARBA" id="ARBA00023187"/>
    </source>
</evidence>
<keyword evidence="10" id="KW-0677">Repeat</keyword>
<feature type="transmembrane region" description="Helical" evidence="28">
    <location>
        <begin position="311"/>
        <end position="332"/>
    </location>
</feature>
<dbReference type="InterPro" id="IPR034736">
    <property type="entry name" value="ZF_C2H2_AKAP95"/>
</dbReference>
<dbReference type="PROSITE" id="PS51799">
    <property type="entry name" value="ZF_C2H2_AKAP95"/>
    <property type="match status" value="2"/>
</dbReference>
<dbReference type="Pfam" id="PF00560">
    <property type="entry name" value="LRR_1"/>
    <property type="match status" value="1"/>
</dbReference>
<dbReference type="GO" id="GO:0008270">
    <property type="term" value="F:zinc ion binding"/>
    <property type="evidence" value="ECO:0007669"/>
    <property type="project" value="UniProtKB-KW"/>
</dbReference>
<evidence type="ECO:0000256" key="13">
    <source>
        <dbReference type="ARBA" id="ARBA00022989"/>
    </source>
</evidence>
<evidence type="ECO:0000256" key="6">
    <source>
        <dbReference type="ARBA" id="ARBA00022614"/>
    </source>
</evidence>
<feature type="transmembrane region" description="Helical" evidence="28">
    <location>
        <begin position="104"/>
        <end position="124"/>
    </location>
</feature>
<dbReference type="GO" id="GO:0005634">
    <property type="term" value="C:nucleus"/>
    <property type="evidence" value="ECO:0007669"/>
    <property type="project" value="UniProtKB-SubCell"/>
</dbReference>
<accession>A0A444TY64</accession>
<keyword evidence="19" id="KW-0539">Nucleus</keyword>
<dbReference type="PANTHER" id="PTHR12190">
    <property type="entry name" value="A-KINASE ANCHOR PROTEIN AKAP 8"/>
    <property type="match status" value="1"/>
</dbReference>
<dbReference type="SMART" id="SM00369">
    <property type="entry name" value="LRR_TYP"/>
    <property type="match status" value="6"/>
</dbReference>
<dbReference type="AlphaFoldDB" id="A0A444TY64"/>
<dbReference type="Pfam" id="PF12534">
    <property type="entry name" value="Pannexin_like"/>
    <property type="match status" value="1"/>
</dbReference>
<keyword evidence="4" id="KW-0813">Transport</keyword>
<evidence type="ECO:0000313" key="31">
    <source>
        <dbReference type="Proteomes" id="UP000289886"/>
    </source>
</evidence>
<dbReference type="GO" id="GO:0032784">
    <property type="term" value="P:regulation of DNA-templated transcription elongation"/>
    <property type="evidence" value="ECO:0007669"/>
    <property type="project" value="TreeGrafter"/>
</dbReference>
<keyword evidence="12" id="KW-0862">Zinc</keyword>
<keyword evidence="11 26" id="KW-0863">Zinc-finger</keyword>
<evidence type="ECO:0000256" key="23">
    <source>
        <dbReference type="ARBA" id="ARBA00024167"/>
    </source>
</evidence>
<evidence type="ECO:0000256" key="16">
    <source>
        <dbReference type="ARBA" id="ARBA00023136"/>
    </source>
</evidence>
<dbReference type="PROSITE" id="PS51450">
    <property type="entry name" value="LRR"/>
    <property type="match status" value="2"/>
</dbReference>
<evidence type="ECO:0000259" key="29">
    <source>
        <dbReference type="PROSITE" id="PS51799"/>
    </source>
</evidence>
<name>A0A444TY64_ACIRT</name>
<dbReference type="SMART" id="SM00365">
    <property type="entry name" value="LRR_SD22"/>
    <property type="match status" value="6"/>
</dbReference>
<feature type="domain" description="C2H2 AKAP95-type" evidence="29">
    <location>
        <begin position="998"/>
        <end position="1020"/>
    </location>
</feature>
<evidence type="ECO:0000256" key="20">
    <source>
        <dbReference type="ARBA" id="ARBA00023303"/>
    </source>
</evidence>
<evidence type="ECO:0000256" key="17">
    <source>
        <dbReference type="ARBA" id="ARBA00023157"/>
    </source>
</evidence>
<evidence type="ECO:0000256" key="1">
    <source>
        <dbReference type="ARBA" id="ARBA00004123"/>
    </source>
</evidence>
<evidence type="ECO:0000256" key="21">
    <source>
        <dbReference type="ARBA" id="ARBA00024145"/>
    </source>
</evidence>
<dbReference type="InterPro" id="IPR007071">
    <property type="entry name" value="AKAP95"/>
</dbReference>
<evidence type="ECO:0000256" key="19">
    <source>
        <dbReference type="ARBA" id="ARBA00023242"/>
    </source>
</evidence>
<evidence type="ECO:0000256" key="25">
    <source>
        <dbReference type="ARBA" id="ARBA00043254"/>
    </source>
</evidence>
<comment type="caution">
    <text evidence="30">The sequence shown here is derived from an EMBL/GenBank/DDBJ whole genome shotgun (WGS) entry which is preliminary data.</text>
</comment>
<reference evidence="30 31" key="1">
    <citation type="submission" date="2019-01" db="EMBL/GenBank/DDBJ databases">
        <title>Draft Genome and Complete Hox-Cluster Characterization of the Sterlet Sturgeon (Acipenser ruthenus).</title>
        <authorList>
            <person name="Wei Q."/>
        </authorList>
    </citation>
    <scope>NUCLEOTIDE SEQUENCE [LARGE SCALE GENOMIC DNA]</scope>
    <source>
        <strain evidence="30">WHYD16114868_AA</strain>
        <tissue evidence="30">Blood</tissue>
    </source>
</reference>
<keyword evidence="16 28" id="KW-0472">Membrane</keyword>
<dbReference type="EMBL" id="SCEB01215754">
    <property type="protein sequence ID" value="RXM27883.1"/>
    <property type="molecule type" value="Genomic_DNA"/>
</dbReference>
<keyword evidence="9" id="KW-0479">Metal-binding</keyword>
<evidence type="ECO:0000256" key="7">
    <source>
        <dbReference type="ARBA" id="ARBA00022664"/>
    </source>
</evidence>
<evidence type="ECO:0000256" key="5">
    <source>
        <dbReference type="ARBA" id="ARBA00022475"/>
    </source>
</evidence>
<keyword evidence="5" id="KW-1003">Cell membrane</keyword>
<dbReference type="InterPro" id="IPR021040">
    <property type="entry name" value="LRRC8_Pannexin-like"/>
</dbReference>
<evidence type="ECO:0000256" key="11">
    <source>
        <dbReference type="ARBA" id="ARBA00022771"/>
    </source>
</evidence>
<comment type="similarity">
    <text evidence="26">Belongs to the AKAP95 family.</text>
</comment>
<keyword evidence="14" id="KW-0406">Ion transport</keyword>
<keyword evidence="17" id="KW-1015">Disulfide bond</keyword>
<keyword evidence="18" id="KW-0508">mRNA splicing</keyword>
<keyword evidence="8 28" id="KW-0812">Transmembrane</keyword>
<evidence type="ECO:0000256" key="24">
    <source>
        <dbReference type="ARBA" id="ARBA00040207"/>
    </source>
</evidence>
<evidence type="ECO:0000256" key="26">
    <source>
        <dbReference type="PROSITE-ProRule" id="PRU01140"/>
    </source>
</evidence>
<dbReference type="Pfam" id="PF23598">
    <property type="entry name" value="LRR_14"/>
    <property type="match status" value="1"/>
</dbReference>
<dbReference type="InterPro" id="IPR055414">
    <property type="entry name" value="LRR_R13L4/SHOC2-like"/>
</dbReference>
<dbReference type="GO" id="GO:0005886">
    <property type="term" value="C:plasma membrane"/>
    <property type="evidence" value="ECO:0007669"/>
    <property type="project" value="UniProtKB-SubCell"/>
</dbReference>
<dbReference type="InterPro" id="IPR003591">
    <property type="entry name" value="Leu-rich_rpt_typical-subtyp"/>
</dbReference>
<evidence type="ECO:0000256" key="15">
    <source>
        <dbReference type="ARBA" id="ARBA00023125"/>
    </source>
</evidence>
<dbReference type="Gene3D" id="3.80.10.10">
    <property type="entry name" value="Ribonuclease Inhibitor"/>
    <property type="match status" value="2"/>
</dbReference>
<dbReference type="Proteomes" id="UP000289886">
    <property type="component" value="Unassembled WGS sequence"/>
</dbReference>
<comment type="catalytic activity">
    <reaction evidence="21">
        <text>iodide(out) = iodide(in)</text>
        <dbReference type="Rhea" id="RHEA:66324"/>
        <dbReference type="ChEBI" id="CHEBI:16382"/>
    </reaction>
</comment>
<dbReference type="PANTHER" id="PTHR12190:SF1">
    <property type="entry name" value="DBIRD COMPLEX SUBUNIT ZNF326"/>
    <property type="match status" value="1"/>
</dbReference>
<evidence type="ECO:0000256" key="28">
    <source>
        <dbReference type="SAM" id="Phobius"/>
    </source>
</evidence>
<feature type="region of interest" description="Disordered" evidence="27">
    <location>
        <begin position="854"/>
        <end position="873"/>
    </location>
</feature>
<keyword evidence="15" id="KW-0238">DNA-binding</keyword>
<evidence type="ECO:0000256" key="27">
    <source>
        <dbReference type="SAM" id="MobiDB-lite"/>
    </source>
</evidence>
<dbReference type="GO" id="GO:0003677">
    <property type="term" value="F:DNA binding"/>
    <property type="evidence" value="ECO:0007669"/>
    <property type="project" value="UniProtKB-KW"/>
</dbReference>
<protein>
    <recommendedName>
        <fullName evidence="24">DBIRD complex subunit ZNF326</fullName>
    </recommendedName>
    <alternativeName>
        <fullName evidence="25">Zinc finger protein 326</fullName>
    </alternativeName>
</protein>
<dbReference type="SUPFAM" id="SSF52058">
    <property type="entry name" value="L domain-like"/>
    <property type="match status" value="2"/>
</dbReference>
<evidence type="ECO:0000313" key="30">
    <source>
        <dbReference type="EMBL" id="RXM27883.1"/>
    </source>
</evidence>
<keyword evidence="6" id="KW-0433">Leucine-rich repeat</keyword>
<keyword evidence="31" id="KW-1185">Reference proteome</keyword>
<evidence type="ECO:0000256" key="8">
    <source>
        <dbReference type="ARBA" id="ARBA00022692"/>
    </source>
</evidence>
<comment type="subcellular location">
    <subcellularLocation>
        <location evidence="2">Cell membrane</location>
        <topology evidence="2">Multi-pass membrane protein</topology>
    </subcellularLocation>
    <subcellularLocation>
        <location evidence="1">Nucleus</location>
    </subcellularLocation>
</comment>
<feature type="transmembrane region" description="Helical" evidence="28">
    <location>
        <begin position="26"/>
        <end position="47"/>
    </location>
</feature>
<dbReference type="GO" id="GO:0006397">
    <property type="term" value="P:mRNA processing"/>
    <property type="evidence" value="ECO:0007669"/>
    <property type="project" value="UniProtKB-KW"/>
</dbReference>
<dbReference type="InterPro" id="IPR032675">
    <property type="entry name" value="LRR_dom_sf"/>
</dbReference>
<evidence type="ECO:0000256" key="3">
    <source>
        <dbReference type="ARBA" id="ARBA00010471"/>
    </source>
</evidence>
<dbReference type="GO" id="GO:0044609">
    <property type="term" value="C:DBIRD complex"/>
    <property type="evidence" value="ECO:0007669"/>
    <property type="project" value="TreeGrafter"/>
</dbReference>
<proteinExistence type="inferred from homology"/>
<comment type="catalytic activity">
    <reaction evidence="22">
        <text>taurine(out) = taurine(in)</text>
        <dbReference type="Rhea" id="RHEA:66328"/>
        <dbReference type="ChEBI" id="CHEBI:507393"/>
    </reaction>
</comment>
<organism evidence="30 31">
    <name type="scientific">Acipenser ruthenus</name>
    <name type="common">Sterlet sturgeon</name>
    <dbReference type="NCBI Taxonomy" id="7906"/>
    <lineage>
        <taxon>Eukaryota</taxon>
        <taxon>Metazoa</taxon>
        <taxon>Chordata</taxon>
        <taxon>Craniata</taxon>
        <taxon>Vertebrata</taxon>
        <taxon>Euteleostomi</taxon>
        <taxon>Actinopterygii</taxon>
        <taxon>Chondrostei</taxon>
        <taxon>Acipenseriformes</taxon>
        <taxon>Acipenseridae</taxon>
        <taxon>Acipenser</taxon>
    </lineage>
</organism>
<dbReference type="GO" id="GO:0008380">
    <property type="term" value="P:RNA splicing"/>
    <property type="evidence" value="ECO:0007669"/>
    <property type="project" value="UniProtKB-KW"/>
</dbReference>
<evidence type="ECO:0000256" key="12">
    <source>
        <dbReference type="ARBA" id="ARBA00022833"/>
    </source>
</evidence>
<evidence type="ECO:0000256" key="22">
    <source>
        <dbReference type="ARBA" id="ARBA00024158"/>
    </source>
</evidence>
<evidence type="ECO:0000256" key="4">
    <source>
        <dbReference type="ARBA" id="ARBA00022448"/>
    </source>
</evidence>
<evidence type="ECO:0000256" key="9">
    <source>
        <dbReference type="ARBA" id="ARBA00022723"/>
    </source>
</evidence>
<keyword evidence="13 28" id="KW-1133">Transmembrane helix</keyword>
<dbReference type="GO" id="GO:0034220">
    <property type="term" value="P:monoatomic ion transmembrane transport"/>
    <property type="evidence" value="ECO:0007669"/>
    <property type="project" value="UniProtKB-KW"/>
</dbReference>
<comment type="catalytic activity">
    <reaction evidence="23">
        <text>chloride(in) = chloride(out)</text>
        <dbReference type="Rhea" id="RHEA:29823"/>
        <dbReference type="ChEBI" id="CHEBI:17996"/>
    </reaction>
</comment>
<evidence type="ECO:0000256" key="10">
    <source>
        <dbReference type="ARBA" id="ARBA00022737"/>
    </source>
</evidence>
<comment type="similarity">
    <text evidence="3">Belongs to the LRRC8 family.</text>
</comment>
<gene>
    <name evidence="30" type="ORF">EOD39_10249</name>
</gene>
<sequence>MIAIDEIISHGEDNPFRILKPWWDVFAEYLIIFMIMISAFAGTLQMWSSEIICIPVPEGFNATTMTWNSSRNQQDATINRMDRQQYDLIDQWCYDNAILWYSKYFAYIILIHTLIFLVSSHFWFKFPGTSSKIEHFINILGKCLDSPWTTKSLSTVYEDIQKKEEGSSRSESAVYSSSIQSSASAFSSPLPRERTSIAPENVESNVQKNGGVFGNPTARMLDKLECEQAKALFEKVKKFRLYTEKGDILYKMYTRQTMLRLFQSFIITTYVWELSPNILYIVHCIDDVQVTGFREFFCIHALRRMYTMLSYVYIAVICLYMCTCIYTLYWIYFYKLKDYSFEKVRDETGINDIPDVTKDFAFLLHLIDQYDKLYARKFAVFLSDVSENKLRQLNLNYEWSTEKLEMRIVTNTDQKKELHLFMLPGIPNSTYEMVQLEVLKLELINDISIGQGISQLKSLNELWLYNCTIKVENKALVFLKVNLLIMRVKFSKIEEIPQWMYNLSNLKELHLEGDLQTDSRTCVLQSMRDLERLQLLHLKTNVIKVPLTITTDIAQHLLHLTINNQGTKLLSLNSVKKFYVLATLKLISCNLERIPSAIFSLSHLTELDLKDNNLKTIEEIASFQHFCKLRILKLHYNSIVDIPLYIAKVASVEMLYLNKNKISELPPHLFKLSKLFHLELGFNCIKEIPAEIEELEELQYLGIDNNSITKLPQELFKCTKLRVLILSHNLLTQIPPNIEKLTHLRQLEIAGNQLSELPPELGNCACLKREHFLVEEEYFNTLPHTVREGFGPYESYDSGSAQGGPDLYRSGFGGSFGGGYDQFDNDESNWKPSYPRSNLRSGFMDNEGRDGYSSYGRFSSPHMKPAPVGSRGRGMPAYPQNKFGGRSHDLGGPTAVRGRGRGPVGFFGMSRPGIVIDYQNQTAMRGVKRKMIPPSRPNMFIKKQKVTKPALINKPGTSVSKTDEEEQRKLEARREKQRRRREKNNEKYGDGYRLAYTCSFCKFRTFEEKDIEDHFESSSHQETLDYIQKQANFEEDVIRFLHESMVNKFRKTVIRKTRNSHPEQTREEEIKEAMEGVAEEDYMRKVDIIHCSACHTYVPAVIFSVKQHLTSKEHLKSKVGYKEQLRKESVLTATSILNNPIVKARYERFVKVRKWRGNRGFFMLTNTWTTDNKSIACSICCKTNKKK</sequence>
<evidence type="ECO:0000256" key="14">
    <source>
        <dbReference type="ARBA" id="ARBA00023065"/>
    </source>
</evidence>
<keyword evidence="7" id="KW-0507">mRNA processing</keyword>